<evidence type="ECO:0000256" key="4">
    <source>
        <dbReference type="ARBA" id="ARBA00022490"/>
    </source>
</evidence>
<dbReference type="Proteomes" id="UP000184171">
    <property type="component" value="Unassembled WGS sequence"/>
</dbReference>
<comment type="similarity">
    <text evidence="2">Belongs to the TsaE family.</text>
</comment>
<evidence type="ECO:0000256" key="7">
    <source>
        <dbReference type="ARBA" id="ARBA00022741"/>
    </source>
</evidence>
<evidence type="ECO:0000256" key="9">
    <source>
        <dbReference type="ARBA" id="ARBA00022842"/>
    </source>
</evidence>
<dbReference type="Pfam" id="PF02367">
    <property type="entry name" value="TsaE"/>
    <property type="match status" value="1"/>
</dbReference>
<keyword evidence="9" id="KW-0460">Magnesium</keyword>
<dbReference type="RefSeq" id="WP_072906513.1">
    <property type="nucleotide sequence ID" value="NZ_FQZT01000003.1"/>
</dbReference>
<gene>
    <name evidence="11" type="ORF">SAMN02745165_01109</name>
</gene>
<dbReference type="GO" id="GO:0005524">
    <property type="term" value="F:ATP binding"/>
    <property type="evidence" value="ECO:0007669"/>
    <property type="project" value="UniProtKB-KW"/>
</dbReference>
<evidence type="ECO:0000256" key="6">
    <source>
        <dbReference type="ARBA" id="ARBA00022723"/>
    </source>
</evidence>
<dbReference type="PANTHER" id="PTHR33540">
    <property type="entry name" value="TRNA THREONYLCARBAMOYLADENOSINE BIOSYNTHESIS PROTEIN TSAE"/>
    <property type="match status" value="1"/>
</dbReference>
<evidence type="ECO:0000256" key="2">
    <source>
        <dbReference type="ARBA" id="ARBA00007599"/>
    </source>
</evidence>
<dbReference type="Gene3D" id="3.40.50.300">
    <property type="entry name" value="P-loop containing nucleotide triphosphate hydrolases"/>
    <property type="match status" value="1"/>
</dbReference>
<evidence type="ECO:0000256" key="1">
    <source>
        <dbReference type="ARBA" id="ARBA00004496"/>
    </source>
</evidence>
<dbReference type="NCBIfam" id="TIGR00150">
    <property type="entry name" value="T6A_YjeE"/>
    <property type="match status" value="1"/>
</dbReference>
<organism evidence="11 12">
    <name type="scientific">Malonomonas rubra DSM 5091</name>
    <dbReference type="NCBI Taxonomy" id="1122189"/>
    <lineage>
        <taxon>Bacteria</taxon>
        <taxon>Pseudomonadati</taxon>
        <taxon>Thermodesulfobacteriota</taxon>
        <taxon>Desulfuromonadia</taxon>
        <taxon>Desulfuromonadales</taxon>
        <taxon>Geopsychrobacteraceae</taxon>
        <taxon>Malonomonas</taxon>
    </lineage>
</organism>
<evidence type="ECO:0000256" key="10">
    <source>
        <dbReference type="ARBA" id="ARBA00032441"/>
    </source>
</evidence>
<keyword evidence="8" id="KW-0067">ATP-binding</keyword>
<evidence type="ECO:0000313" key="12">
    <source>
        <dbReference type="Proteomes" id="UP000184171"/>
    </source>
</evidence>
<evidence type="ECO:0000256" key="3">
    <source>
        <dbReference type="ARBA" id="ARBA00019010"/>
    </source>
</evidence>
<accession>A0A1M6F0N2</accession>
<dbReference type="SUPFAM" id="SSF52540">
    <property type="entry name" value="P-loop containing nucleoside triphosphate hydrolases"/>
    <property type="match status" value="1"/>
</dbReference>
<dbReference type="GO" id="GO:0005737">
    <property type="term" value="C:cytoplasm"/>
    <property type="evidence" value="ECO:0007669"/>
    <property type="project" value="UniProtKB-SubCell"/>
</dbReference>
<dbReference type="GO" id="GO:0046872">
    <property type="term" value="F:metal ion binding"/>
    <property type="evidence" value="ECO:0007669"/>
    <property type="project" value="UniProtKB-KW"/>
</dbReference>
<keyword evidence="4" id="KW-0963">Cytoplasm</keyword>
<dbReference type="GO" id="GO:0002949">
    <property type="term" value="P:tRNA threonylcarbamoyladenosine modification"/>
    <property type="evidence" value="ECO:0007669"/>
    <property type="project" value="InterPro"/>
</dbReference>
<protein>
    <recommendedName>
        <fullName evidence="3">tRNA threonylcarbamoyladenosine biosynthesis protein TsaE</fullName>
    </recommendedName>
    <alternativeName>
        <fullName evidence="10">t(6)A37 threonylcarbamoyladenosine biosynthesis protein TsaE</fullName>
    </alternativeName>
</protein>
<evidence type="ECO:0000313" key="11">
    <source>
        <dbReference type="EMBL" id="SHI91201.1"/>
    </source>
</evidence>
<dbReference type="InterPro" id="IPR003442">
    <property type="entry name" value="T6A_TsaE"/>
</dbReference>
<evidence type="ECO:0000256" key="8">
    <source>
        <dbReference type="ARBA" id="ARBA00022840"/>
    </source>
</evidence>
<sequence length="158" mass="17609">MQKWSFDSSGEQQTLELGMQLGRLLEQPALILLHGTLGAGKSVLARGIARGLGVPEEVPITSPTFTLMNHYPARLDLYHFDLYRLCDPDELIEIGFDDYAFGNGVTLVEWPERMDNDSVAGLWVNIELGDENQRRLNFSAQGVVAEALLTRLQQTFSA</sequence>
<keyword evidence="6" id="KW-0479">Metal-binding</keyword>
<evidence type="ECO:0000256" key="5">
    <source>
        <dbReference type="ARBA" id="ARBA00022694"/>
    </source>
</evidence>
<keyword evidence="5" id="KW-0819">tRNA processing</keyword>
<proteinExistence type="inferred from homology"/>
<name>A0A1M6F0N2_MALRU</name>
<keyword evidence="7" id="KW-0547">Nucleotide-binding</keyword>
<reference evidence="11 12" key="1">
    <citation type="submission" date="2016-11" db="EMBL/GenBank/DDBJ databases">
        <authorList>
            <person name="Jaros S."/>
            <person name="Januszkiewicz K."/>
            <person name="Wedrychowicz H."/>
        </authorList>
    </citation>
    <scope>NUCLEOTIDE SEQUENCE [LARGE SCALE GENOMIC DNA]</scope>
    <source>
        <strain evidence="11 12">DSM 5091</strain>
    </source>
</reference>
<comment type="subcellular location">
    <subcellularLocation>
        <location evidence="1">Cytoplasm</location>
    </subcellularLocation>
</comment>
<dbReference type="AlphaFoldDB" id="A0A1M6F0N2"/>
<dbReference type="InterPro" id="IPR027417">
    <property type="entry name" value="P-loop_NTPase"/>
</dbReference>
<dbReference type="STRING" id="1122189.SAMN02745165_01109"/>
<keyword evidence="12" id="KW-1185">Reference proteome</keyword>
<dbReference type="EMBL" id="FQZT01000003">
    <property type="protein sequence ID" value="SHI91201.1"/>
    <property type="molecule type" value="Genomic_DNA"/>
</dbReference>
<dbReference type="PANTHER" id="PTHR33540:SF2">
    <property type="entry name" value="TRNA THREONYLCARBAMOYLADENOSINE BIOSYNTHESIS PROTEIN TSAE"/>
    <property type="match status" value="1"/>
</dbReference>